<dbReference type="Pfam" id="PF00160">
    <property type="entry name" value="Pro_isomerase"/>
    <property type="match status" value="1"/>
</dbReference>
<organism evidence="3 4">
    <name type="scientific">Botrimarina mediterranea</name>
    <dbReference type="NCBI Taxonomy" id="2528022"/>
    <lineage>
        <taxon>Bacteria</taxon>
        <taxon>Pseudomonadati</taxon>
        <taxon>Planctomycetota</taxon>
        <taxon>Planctomycetia</taxon>
        <taxon>Pirellulales</taxon>
        <taxon>Lacipirellulaceae</taxon>
        <taxon>Botrimarina</taxon>
    </lineage>
</organism>
<proteinExistence type="predicted"/>
<accession>A0A518K6D6</accession>
<sequence length="292" mass="30303" precursor="true">MFSAKRFAPLALLVLAAASVAPAQTVRFQTSVGAFDMLLNPTNNANLQPLVDNMLANVAAGVYRKSVVNRAVEDFVLQIGSFTSDSRQLSETPQFGFDGTNSFDPVVVDANNDGQVDFDTSALTNTRGTISLALSSAGPNSGSASFFVNLTDNSFLDDQGFVPFAEIADMTVIDRIMGLEKIDLSAAVGQQGSLAYTDVPLASDGDLVLIETATVISENNTLFVGPLRNAFGLDDLPMAGDSTSGASSFSSSSSLDPFSASNMAAGSGSSIAVPEPTALFLAMIGLAAATRR</sequence>
<protein>
    <submittedName>
        <fullName evidence="3">Peptidyl-prolyl cis-trans isomerase B</fullName>
        <ecNumber evidence="3">5.2.1.8</ecNumber>
    </submittedName>
</protein>
<keyword evidence="4" id="KW-1185">Reference proteome</keyword>
<dbReference type="EMBL" id="CP036349">
    <property type="protein sequence ID" value="QDV73356.1"/>
    <property type="molecule type" value="Genomic_DNA"/>
</dbReference>
<dbReference type="PROSITE" id="PS50072">
    <property type="entry name" value="CSA_PPIASE_2"/>
    <property type="match status" value="1"/>
</dbReference>
<dbReference type="EC" id="5.2.1.8" evidence="3"/>
<name>A0A518K6D6_9BACT</name>
<reference evidence="3 4" key="1">
    <citation type="submission" date="2019-02" db="EMBL/GenBank/DDBJ databases">
        <title>Deep-cultivation of Planctomycetes and their phenomic and genomic characterization uncovers novel biology.</title>
        <authorList>
            <person name="Wiegand S."/>
            <person name="Jogler M."/>
            <person name="Boedeker C."/>
            <person name="Pinto D."/>
            <person name="Vollmers J."/>
            <person name="Rivas-Marin E."/>
            <person name="Kohn T."/>
            <person name="Peeters S.H."/>
            <person name="Heuer A."/>
            <person name="Rast P."/>
            <person name="Oberbeckmann S."/>
            <person name="Bunk B."/>
            <person name="Jeske O."/>
            <person name="Meyerdierks A."/>
            <person name="Storesund J.E."/>
            <person name="Kallscheuer N."/>
            <person name="Luecker S."/>
            <person name="Lage O.M."/>
            <person name="Pohl T."/>
            <person name="Merkel B.J."/>
            <person name="Hornburger P."/>
            <person name="Mueller R.-W."/>
            <person name="Bruemmer F."/>
            <person name="Labrenz M."/>
            <person name="Spormann A.M."/>
            <person name="Op den Camp H."/>
            <person name="Overmann J."/>
            <person name="Amann R."/>
            <person name="Jetten M.S.M."/>
            <person name="Mascher T."/>
            <person name="Medema M.H."/>
            <person name="Devos D.P."/>
            <person name="Kaster A.-K."/>
            <person name="Ovreas L."/>
            <person name="Rohde M."/>
            <person name="Galperin M.Y."/>
            <person name="Jogler C."/>
        </authorList>
    </citation>
    <scope>NUCLEOTIDE SEQUENCE [LARGE SCALE GENOMIC DNA]</scope>
    <source>
        <strain evidence="3 4">Spa11</strain>
    </source>
</reference>
<dbReference type="Gene3D" id="2.40.100.10">
    <property type="entry name" value="Cyclophilin-like"/>
    <property type="match status" value="1"/>
</dbReference>
<evidence type="ECO:0000259" key="2">
    <source>
        <dbReference type="PROSITE" id="PS50072"/>
    </source>
</evidence>
<keyword evidence="1" id="KW-0732">Signal</keyword>
<keyword evidence="3" id="KW-0413">Isomerase</keyword>
<dbReference type="InterPro" id="IPR002130">
    <property type="entry name" value="Cyclophilin-type_PPIase_dom"/>
</dbReference>
<evidence type="ECO:0000313" key="3">
    <source>
        <dbReference type="EMBL" id="QDV73356.1"/>
    </source>
</evidence>
<dbReference type="InterPro" id="IPR029000">
    <property type="entry name" value="Cyclophilin-like_dom_sf"/>
</dbReference>
<dbReference type="SUPFAM" id="SSF50891">
    <property type="entry name" value="Cyclophilin-like"/>
    <property type="match status" value="1"/>
</dbReference>
<dbReference type="Proteomes" id="UP000316426">
    <property type="component" value="Chromosome"/>
</dbReference>
<feature type="chain" id="PRO_5022190879" evidence="1">
    <location>
        <begin position="24"/>
        <end position="292"/>
    </location>
</feature>
<dbReference type="KEGG" id="bmei:Spa11_15520"/>
<gene>
    <name evidence="3" type="primary">ppiB_2</name>
    <name evidence="3" type="ORF">Spa11_15520</name>
</gene>
<feature type="domain" description="PPIase cyclophilin-type" evidence="2">
    <location>
        <begin position="41"/>
        <end position="200"/>
    </location>
</feature>
<feature type="signal peptide" evidence="1">
    <location>
        <begin position="1"/>
        <end position="23"/>
    </location>
</feature>
<dbReference type="RefSeq" id="WP_145110175.1">
    <property type="nucleotide sequence ID" value="NZ_CP036349.1"/>
</dbReference>
<evidence type="ECO:0000256" key="1">
    <source>
        <dbReference type="SAM" id="SignalP"/>
    </source>
</evidence>
<evidence type="ECO:0000313" key="4">
    <source>
        <dbReference type="Proteomes" id="UP000316426"/>
    </source>
</evidence>
<dbReference type="GO" id="GO:0003755">
    <property type="term" value="F:peptidyl-prolyl cis-trans isomerase activity"/>
    <property type="evidence" value="ECO:0007669"/>
    <property type="project" value="UniProtKB-EC"/>
</dbReference>
<dbReference type="AlphaFoldDB" id="A0A518K6D6"/>